<dbReference type="AlphaFoldDB" id="A0AAN8W1D1"/>
<feature type="region of interest" description="Disordered" evidence="3">
    <location>
        <begin position="146"/>
        <end position="259"/>
    </location>
</feature>
<gene>
    <name evidence="5" type="ORF">RJ641_024687</name>
</gene>
<dbReference type="PANTHER" id="PTHR13266">
    <property type="entry name" value="PROTEASOME INHIBITOR"/>
    <property type="match status" value="1"/>
</dbReference>
<evidence type="ECO:0000256" key="3">
    <source>
        <dbReference type="SAM" id="MobiDB-lite"/>
    </source>
</evidence>
<feature type="domain" description="PI31 proteasome regulator N-terminal" evidence="4">
    <location>
        <begin position="16"/>
        <end position="148"/>
    </location>
</feature>
<name>A0AAN8W1D1_9MAGN</name>
<evidence type="ECO:0000256" key="2">
    <source>
        <dbReference type="ARBA" id="ARBA00022942"/>
    </source>
</evidence>
<protein>
    <submittedName>
        <fullName evidence="5">PI31 proteasome regulator, N-terminal</fullName>
    </submittedName>
</protein>
<reference evidence="5 6" key="1">
    <citation type="submission" date="2023-12" db="EMBL/GenBank/DDBJ databases">
        <title>A high-quality genome assembly for Dillenia turbinata (Dilleniales).</title>
        <authorList>
            <person name="Chanderbali A."/>
        </authorList>
    </citation>
    <scope>NUCLEOTIDE SEQUENCE [LARGE SCALE GENOMIC DNA]</scope>
    <source>
        <strain evidence="5">LSX21</strain>
        <tissue evidence="5">Leaf</tissue>
    </source>
</reference>
<feature type="compositionally biased region" description="Gly residues" evidence="3">
    <location>
        <begin position="203"/>
        <end position="217"/>
    </location>
</feature>
<proteinExistence type="inferred from homology"/>
<dbReference type="Proteomes" id="UP001370490">
    <property type="component" value="Unassembled WGS sequence"/>
</dbReference>
<keyword evidence="6" id="KW-1185">Reference proteome</keyword>
<dbReference type="GO" id="GO:0070628">
    <property type="term" value="F:proteasome binding"/>
    <property type="evidence" value="ECO:0007669"/>
    <property type="project" value="InterPro"/>
</dbReference>
<accession>A0AAN8W1D1</accession>
<dbReference type="EMBL" id="JBAMMX010000003">
    <property type="protein sequence ID" value="KAK6943585.1"/>
    <property type="molecule type" value="Genomic_DNA"/>
</dbReference>
<dbReference type="InterPro" id="IPR021625">
    <property type="entry name" value="PI31_Prot_N"/>
</dbReference>
<dbReference type="GO" id="GO:0000502">
    <property type="term" value="C:proteasome complex"/>
    <property type="evidence" value="ECO:0007669"/>
    <property type="project" value="UniProtKB-KW"/>
</dbReference>
<dbReference type="Pfam" id="PF11566">
    <property type="entry name" value="PI31_Prot_N"/>
    <property type="match status" value="1"/>
</dbReference>
<sequence>MAPDEKSVLTLIRASRPTLRNAFDKVAFAVHASFLASGYILTFTGSSCLSESAFNSSSPDEVGIDGWNESDEEYVFVYAHPVKSSKNMNDMLLVDALTTGGAEPVHVEFNVNEFVEDSESGNYSAHYKNLSKLVNILDKEILSKIDGGGSSSVASSDNKASSSEVRERSRPEPSGPEDPYNPLPGGDAGSGGMLIGPNDPRWFGGGRGPSFPGGPGVSGARFDPFGPPDVPGRFVRNPWRPGGGTHPDLEHFGSGSDFI</sequence>
<dbReference type="Gene3D" id="3.40.1000.30">
    <property type="match status" value="1"/>
</dbReference>
<dbReference type="GO" id="GO:0043161">
    <property type="term" value="P:proteasome-mediated ubiquitin-dependent protein catabolic process"/>
    <property type="evidence" value="ECO:0007669"/>
    <property type="project" value="InterPro"/>
</dbReference>
<comment type="similarity">
    <text evidence="1">Belongs to the proteasome inhibitor PI31 family.</text>
</comment>
<evidence type="ECO:0000256" key="1">
    <source>
        <dbReference type="ARBA" id="ARBA00006405"/>
    </source>
</evidence>
<dbReference type="PANTHER" id="PTHR13266:SF1">
    <property type="entry name" value="PROTEASOME INHIBITOR PI31 SUBUNIT"/>
    <property type="match status" value="1"/>
</dbReference>
<dbReference type="GO" id="GO:0004866">
    <property type="term" value="F:endopeptidase inhibitor activity"/>
    <property type="evidence" value="ECO:0007669"/>
    <property type="project" value="InterPro"/>
</dbReference>
<evidence type="ECO:0000313" key="6">
    <source>
        <dbReference type="Proteomes" id="UP001370490"/>
    </source>
</evidence>
<evidence type="ECO:0000313" key="5">
    <source>
        <dbReference type="EMBL" id="KAK6943585.1"/>
    </source>
</evidence>
<feature type="compositionally biased region" description="Pro residues" evidence="3">
    <location>
        <begin position="173"/>
        <end position="182"/>
    </location>
</feature>
<keyword evidence="2 5" id="KW-0647">Proteasome</keyword>
<organism evidence="5 6">
    <name type="scientific">Dillenia turbinata</name>
    <dbReference type="NCBI Taxonomy" id="194707"/>
    <lineage>
        <taxon>Eukaryota</taxon>
        <taxon>Viridiplantae</taxon>
        <taxon>Streptophyta</taxon>
        <taxon>Embryophyta</taxon>
        <taxon>Tracheophyta</taxon>
        <taxon>Spermatophyta</taxon>
        <taxon>Magnoliopsida</taxon>
        <taxon>eudicotyledons</taxon>
        <taxon>Gunneridae</taxon>
        <taxon>Pentapetalae</taxon>
        <taxon>Dilleniales</taxon>
        <taxon>Dilleniaceae</taxon>
        <taxon>Dillenia</taxon>
    </lineage>
</organism>
<comment type="caution">
    <text evidence="5">The sequence shown here is derived from an EMBL/GenBank/DDBJ whole genome shotgun (WGS) entry which is preliminary data.</text>
</comment>
<feature type="compositionally biased region" description="Low complexity" evidence="3">
    <location>
        <begin position="151"/>
        <end position="163"/>
    </location>
</feature>
<dbReference type="InterPro" id="IPR045128">
    <property type="entry name" value="PI31-like"/>
</dbReference>
<evidence type="ECO:0000259" key="4">
    <source>
        <dbReference type="Pfam" id="PF11566"/>
    </source>
</evidence>